<gene>
    <name evidence="7" type="ORF">LX95_01884</name>
</gene>
<keyword evidence="3" id="KW-0731">Sigma factor</keyword>
<evidence type="ECO:0000256" key="2">
    <source>
        <dbReference type="ARBA" id="ARBA00023015"/>
    </source>
</evidence>
<dbReference type="GO" id="GO:0003677">
    <property type="term" value="F:DNA binding"/>
    <property type="evidence" value="ECO:0007669"/>
    <property type="project" value="InterPro"/>
</dbReference>
<organism evidence="7 8">
    <name type="scientific">Mesonia algae</name>
    <dbReference type="NCBI Taxonomy" id="213248"/>
    <lineage>
        <taxon>Bacteria</taxon>
        <taxon>Pseudomonadati</taxon>
        <taxon>Bacteroidota</taxon>
        <taxon>Flavobacteriia</taxon>
        <taxon>Flavobacteriales</taxon>
        <taxon>Flavobacteriaceae</taxon>
        <taxon>Mesonia</taxon>
    </lineage>
</organism>
<sequence length="187" mass="22405">MLTDKEREIVKKLKENKNPDAAFQELVNLYKEPLYWHIRNILKNHEDTHDVLQNTFIKVFKYIKNFKEESKLYSWMYRIATNESITFLNKKAKKLNISNQELQDHLLTNLESDTYFEGDKIQLALQRAIAQLPEKQKQVFNMKYFQDLKYKEIAEILEISEGALKSNYHHAVKKIKIFLQHDQTLID</sequence>
<name>A0A2W7HZQ5_9FLAO</name>
<comment type="similarity">
    <text evidence="1">Belongs to the sigma-70 factor family. ECF subfamily.</text>
</comment>
<dbReference type="InterPro" id="IPR014284">
    <property type="entry name" value="RNA_pol_sigma-70_dom"/>
</dbReference>
<dbReference type="InterPro" id="IPR007627">
    <property type="entry name" value="RNA_pol_sigma70_r2"/>
</dbReference>
<dbReference type="RefSeq" id="WP_111541189.1">
    <property type="nucleotide sequence ID" value="NZ_QKYV01000005.1"/>
</dbReference>
<dbReference type="Pfam" id="PF04542">
    <property type="entry name" value="Sigma70_r2"/>
    <property type="match status" value="1"/>
</dbReference>
<reference evidence="7 8" key="1">
    <citation type="submission" date="2018-06" db="EMBL/GenBank/DDBJ databases">
        <title>Genomic Encyclopedia of Archaeal and Bacterial Type Strains, Phase II (KMG-II): from individual species to whole genera.</title>
        <authorList>
            <person name="Goeker M."/>
        </authorList>
    </citation>
    <scope>NUCLEOTIDE SEQUENCE [LARGE SCALE GENOMIC DNA]</scope>
    <source>
        <strain evidence="7 8">DSM 15361</strain>
    </source>
</reference>
<dbReference type="InterPro" id="IPR013325">
    <property type="entry name" value="RNA_pol_sigma_r2"/>
</dbReference>
<keyword evidence="2" id="KW-0805">Transcription regulation</keyword>
<dbReference type="Pfam" id="PF08281">
    <property type="entry name" value="Sigma70_r4_2"/>
    <property type="match status" value="1"/>
</dbReference>
<keyword evidence="4" id="KW-0804">Transcription</keyword>
<dbReference type="SUPFAM" id="SSF88946">
    <property type="entry name" value="Sigma2 domain of RNA polymerase sigma factors"/>
    <property type="match status" value="1"/>
</dbReference>
<dbReference type="EMBL" id="QKYV01000005">
    <property type="protein sequence ID" value="PZW39528.1"/>
    <property type="molecule type" value="Genomic_DNA"/>
</dbReference>
<feature type="domain" description="RNA polymerase sigma factor 70 region 4 type 2" evidence="6">
    <location>
        <begin position="123"/>
        <end position="175"/>
    </location>
</feature>
<dbReference type="PANTHER" id="PTHR43133">
    <property type="entry name" value="RNA POLYMERASE ECF-TYPE SIGMA FACTO"/>
    <property type="match status" value="1"/>
</dbReference>
<feature type="domain" description="RNA polymerase sigma-70 region 2" evidence="5">
    <location>
        <begin position="26"/>
        <end position="92"/>
    </location>
</feature>
<evidence type="ECO:0000256" key="1">
    <source>
        <dbReference type="ARBA" id="ARBA00010641"/>
    </source>
</evidence>
<protein>
    <submittedName>
        <fullName evidence="7">RNA polymerase sigma-70 factor (ECF subfamily)</fullName>
    </submittedName>
</protein>
<dbReference type="PANTHER" id="PTHR43133:SF51">
    <property type="entry name" value="RNA POLYMERASE SIGMA FACTOR"/>
    <property type="match status" value="1"/>
</dbReference>
<dbReference type="InterPro" id="IPR013249">
    <property type="entry name" value="RNA_pol_sigma70_r4_t2"/>
</dbReference>
<dbReference type="CDD" id="cd06171">
    <property type="entry name" value="Sigma70_r4"/>
    <property type="match status" value="1"/>
</dbReference>
<evidence type="ECO:0000313" key="8">
    <source>
        <dbReference type="Proteomes" id="UP000249542"/>
    </source>
</evidence>
<dbReference type="NCBIfam" id="TIGR02937">
    <property type="entry name" value="sigma70-ECF"/>
    <property type="match status" value="1"/>
</dbReference>
<comment type="caution">
    <text evidence="7">The sequence shown here is derived from an EMBL/GenBank/DDBJ whole genome shotgun (WGS) entry which is preliminary data.</text>
</comment>
<dbReference type="Proteomes" id="UP000249542">
    <property type="component" value="Unassembled WGS sequence"/>
</dbReference>
<dbReference type="GO" id="GO:0006352">
    <property type="term" value="P:DNA-templated transcription initiation"/>
    <property type="evidence" value="ECO:0007669"/>
    <property type="project" value="InterPro"/>
</dbReference>
<dbReference type="InterPro" id="IPR039425">
    <property type="entry name" value="RNA_pol_sigma-70-like"/>
</dbReference>
<dbReference type="GO" id="GO:0016987">
    <property type="term" value="F:sigma factor activity"/>
    <property type="evidence" value="ECO:0007669"/>
    <property type="project" value="UniProtKB-KW"/>
</dbReference>
<dbReference type="InterPro" id="IPR036388">
    <property type="entry name" value="WH-like_DNA-bd_sf"/>
</dbReference>
<dbReference type="InterPro" id="IPR013324">
    <property type="entry name" value="RNA_pol_sigma_r3/r4-like"/>
</dbReference>
<proteinExistence type="inferred from homology"/>
<evidence type="ECO:0000259" key="5">
    <source>
        <dbReference type="Pfam" id="PF04542"/>
    </source>
</evidence>
<evidence type="ECO:0000256" key="3">
    <source>
        <dbReference type="ARBA" id="ARBA00023082"/>
    </source>
</evidence>
<evidence type="ECO:0000256" key="4">
    <source>
        <dbReference type="ARBA" id="ARBA00023163"/>
    </source>
</evidence>
<dbReference type="AlphaFoldDB" id="A0A2W7HZQ5"/>
<dbReference type="Gene3D" id="1.10.10.10">
    <property type="entry name" value="Winged helix-like DNA-binding domain superfamily/Winged helix DNA-binding domain"/>
    <property type="match status" value="1"/>
</dbReference>
<evidence type="ECO:0000259" key="6">
    <source>
        <dbReference type="Pfam" id="PF08281"/>
    </source>
</evidence>
<keyword evidence="8" id="KW-1185">Reference proteome</keyword>
<accession>A0A2W7HZQ5</accession>
<evidence type="ECO:0000313" key="7">
    <source>
        <dbReference type="EMBL" id="PZW39528.1"/>
    </source>
</evidence>
<dbReference type="Gene3D" id="1.10.1740.10">
    <property type="match status" value="1"/>
</dbReference>
<dbReference type="SUPFAM" id="SSF88659">
    <property type="entry name" value="Sigma3 and sigma4 domains of RNA polymerase sigma factors"/>
    <property type="match status" value="1"/>
</dbReference>